<keyword evidence="4" id="KW-1185">Reference proteome</keyword>
<dbReference type="Proteomes" id="UP000217696">
    <property type="component" value="Chromosome"/>
</dbReference>
<proteinExistence type="inferred from homology"/>
<evidence type="ECO:0000256" key="2">
    <source>
        <dbReference type="RuleBase" id="RU003749"/>
    </source>
</evidence>
<dbReference type="InterPro" id="IPR036513">
    <property type="entry name" value="STAS_dom_sf"/>
</dbReference>
<dbReference type="InterPro" id="IPR002645">
    <property type="entry name" value="STAS_dom"/>
</dbReference>
<dbReference type="RefSeq" id="WP_096467552.1">
    <property type="nucleotide sequence ID" value="NZ_AP017312.1"/>
</dbReference>
<dbReference type="CDD" id="cd07043">
    <property type="entry name" value="STAS_anti-anti-sigma_factors"/>
    <property type="match status" value="1"/>
</dbReference>
<dbReference type="Pfam" id="PF01740">
    <property type="entry name" value="STAS"/>
    <property type="match status" value="1"/>
</dbReference>
<dbReference type="Gene3D" id="3.30.750.24">
    <property type="entry name" value="STAS domain"/>
    <property type="match status" value="1"/>
</dbReference>
<comment type="similarity">
    <text evidence="1 2">Belongs to the anti-sigma-factor antagonist family.</text>
</comment>
<dbReference type="NCBIfam" id="TIGR00377">
    <property type="entry name" value="ant_ant_sig"/>
    <property type="match status" value="1"/>
</dbReference>
<gene>
    <name evidence="3" type="ORF">CB4_04190</name>
</gene>
<dbReference type="EMBL" id="AP017312">
    <property type="protein sequence ID" value="BAU29918.1"/>
    <property type="molecule type" value="Genomic_DNA"/>
</dbReference>
<dbReference type="PROSITE" id="PS50801">
    <property type="entry name" value="STAS"/>
    <property type="match status" value="1"/>
</dbReference>
<name>A0A0U5BNX0_9BACL</name>
<dbReference type="OrthoDB" id="2971572at2"/>
<dbReference type="AlphaFoldDB" id="A0A0U5BNX0"/>
<dbReference type="PANTHER" id="PTHR33495">
    <property type="entry name" value="ANTI-SIGMA FACTOR ANTAGONIST TM_1081-RELATED-RELATED"/>
    <property type="match status" value="1"/>
</dbReference>
<evidence type="ECO:0000256" key="1">
    <source>
        <dbReference type="ARBA" id="ARBA00009013"/>
    </source>
</evidence>
<protein>
    <recommendedName>
        <fullName evidence="2">Anti-sigma factor antagonist</fullName>
    </recommendedName>
</protein>
<dbReference type="GO" id="GO:0043856">
    <property type="term" value="F:anti-sigma factor antagonist activity"/>
    <property type="evidence" value="ECO:0007669"/>
    <property type="project" value="InterPro"/>
</dbReference>
<organism evidence="3 4">
    <name type="scientific">Aneurinibacillus soli</name>
    <dbReference type="NCBI Taxonomy" id="1500254"/>
    <lineage>
        <taxon>Bacteria</taxon>
        <taxon>Bacillati</taxon>
        <taxon>Bacillota</taxon>
        <taxon>Bacilli</taxon>
        <taxon>Bacillales</taxon>
        <taxon>Paenibacillaceae</taxon>
        <taxon>Aneurinibacillus group</taxon>
        <taxon>Aneurinibacillus</taxon>
    </lineage>
</organism>
<dbReference type="SUPFAM" id="SSF52091">
    <property type="entry name" value="SpoIIaa-like"/>
    <property type="match status" value="1"/>
</dbReference>
<accession>A0A0U5BNX0</accession>
<sequence length="115" mass="13223">MMMIQAGDVAILHWEQDVRIDTVDGFKQAVWELREQAQKQLILDLQGVQYLNSLSLGIISETVVSARRQEKEMVVAGISETVAEIFTIVKFHKFIRLFKQREEALAYFSHGQLQS</sequence>
<reference evidence="3 4" key="1">
    <citation type="submission" date="2015-12" db="EMBL/GenBank/DDBJ databases">
        <title>Genome sequence of Aneurinibacillus soli.</title>
        <authorList>
            <person name="Lee J.S."/>
            <person name="Lee K.C."/>
            <person name="Kim K.K."/>
            <person name="Lee B.W."/>
        </authorList>
    </citation>
    <scope>NUCLEOTIDE SEQUENCE [LARGE SCALE GENOMIC DNA]</scope>
    <source>
        <strain evidence="3 4">CB4</strain>
    </source>
</reference>
<evidence type="ECO:0000313" key="4">
    <source>
        <dbReference type="Proteomes" id="UP000217696"/>
    </source>
</evidence>
<evidence type="ECO:0000313" key="3">
    <source>
        <dbReference type="EMBL" id="BAU29918.1"/>
    </source>
</evidence>
<dbReference type="InterPro" id="IPR003658">
    <property type="entry name" value="Anti-sigma_ant"/>
</dbReference>
<dbReference type="KEGG" id="asoc:CB4_04190"/>